<dbReference type="Pfam" id="PF06028">
    <property type="entry name" value="DUF915"/>
    <property type="match status" value="1"/>
</dbReference>
<keyword evidence="1" id="KW-0812">Transmembrane</keyword>
<evidence type="ECO:0000313" key="3">
    <source>
        <dbReference type="Proteomes" id="UP000236990"/>
    </source>
</evidence>
<dbReference type="Gene3D" id="3.40.50.1820">
    <property type="entry name" value="alpha/beta hydrolase"/>
    <property type="match status" value="1"/>
</dbReference>
<dbReference type="InterPro" id="IPR010315">
    <property type="entry name" value="DUF915_hydro-like"/>
</dbReference>
<keyword evidence="1" id="KW-0472">Membrane</keyword>
<name>A0A2S3U9X0_LACPN</name>
<dbReference type="Proteomes" id="UP000236990">
    <property type="component" value="Unassembled WGS sequence"/>
</dbReference>
<organism evidence="2 3">
    <name type="scientific">Lactiplantibacillus plantarum subsp. plantarum</name>
    <dbReference type="NCBI Taxonomy" id="337330"/>
    <lineage>
        <taxon>Bacteria</taxon>
        <taxon>Bacillati</taxon>
        <taxon>Bacillota</taxon>
        <taxon>Bacilli</taxon>
        <taxon>Lactobacillales</taxon>
        <taxon>Lactobacillaceae</taxon>
        <taxon>Lactiplantibacillus</taxon>
    </lineage>
</organism>
<comment type="caution">
    <text evidence="2">The sequence shown here is derived from an EMBL/GenBank/DDBJ whole genome shotgun (WGS) entry which is preliminary data.</text>
</comment>
<dbReference type="InterPro" id="IPR029058">
    <property type="entry name" value="AB_hydrolase_fold"/>
</dbReference>
<keyword evidence="1" id="KW-1133">Transmembrane helix</keyword>
<evidence type="ECO:0000256" key="1">
    <source>
        <dbReference type="SAM" id="Phobius"/>
    </source>
</evidence>
<dbReference type="EMBL" id="NKCZ01000041">
    <property type="protein sequence ID" value="POD89137.1"/>
    <property type="molecule type" value="Genomic_DNA"/>
</dbReference>
<proteinExistence type="predicted"/>
<feature type="transmembrane region" description="Helical" evidence="1">
    <location>
        <begin position="40"/>
        <end position="64"/>
    </location>
</feature>
<dbReference type="AlphaFoldDB" id="A0A2S3U9X0"/>
<gene>
    <name evidence="2" type="ORF">S101258_00157</name>
</gene>
<reference evidence="2 3" key="1">
    <citation type="submission" date="2017-06" db="EMBL/GenBank/DDBJ databases">
        <title>Genome sequence of Lactobacillus plantarum subsp. plantarum strain SRCM101258.</title>
        <authorList>
            <person name="Cho S.H."/>
        </authorList>
    </citation>
    <scope>NUCLEOTIDE SEQUENCE [LARGE SCALE GENOMIC DNA]</scope>
    <source>
        <strain evidence="2 3">SRCM101258</strain>
    </source>
</reference>
<evidence type="ECO:0000313" key="2">
    <source>
        <dbReference type="EMBL" id="POD89137.1"/>
    </source>
</evidence>
<accession>A0A2S3U9X0</accession>
<protein>
    <submittedName>
        <fullName evidence="2">Uncharacterized protein</fullName>
    </submittedName>
</protein>
<sequence length="82" mass="8959">METDGSIKYSGSIAANDNEPFIVIGFANNRDGKANIDKQAVWLNTAFKALVKLIILIISMRWVIPMVVDLDAILGTLLEGQP</sequence>